<protein>
    <submittedName>
        <fullName evidence="1">Uncharacterized protein</fullName>
    </submittedName>
</protein>
<name>A0ACC2I543_9PLEO</name>
<accession>A0ACC2I543</accession>
<sequence>MPRHRPGERMASDAGALGLSMEARMARIEAMMEALLQERAMYPTPSGGVARGDSESDMAMSMPMADPNNTALAFLDQPPHIIHPQDAIDPLLDSNTTSLRIGSQNLAFPAPADYQNYIDTFFRELQVCHPCIDEHLFRDRSEKMLARAEVHPDDTCFLALNYVMFALHIASTEVIQPCSDDKLPGWLWLQLADDVIGKRQLYGQGDISLAQFLLLKAIYYTLVDQPSLAYNTIGLASRYVLQQNLNRQSALPKAGIWESFERLHVFWNILIADRRISLSCGRPYTIRDTDIAVERPSRIFQRDIAPTLQSSQQHDRLSDANSASMFLSCMIDWSRFAGSLWDGLFAARVATDTLVEKVATFDAAVNEYLDETFSVSKSEFQPAHRHPYIYMSFDNLRLMARRAMVTSLAFDHAAVHRCSTFAVDTLAHVQAYETYIGYPSTCMLRHHIIPSLANSLLLLCSMLVSNLGELGLSLTNWVPMIQQAFDTAVSLLHDLAREIPLAQRVLKDFAQILPVVQSVLTRWSAEAQLLQGPTGWERMKDLVPPNVTKLLPYREQVPNIHSPALGNEMWVNNGGNIDPGRSFSNWEEDLEPLSAGNSVLWI</sequence>
<dbReference type="EMBL" id="JAPHNI010000560">
    <property type="protein sequence ID" value="KAJ8109876.1"/>
    <property type="molecule type" value="Genomic_DNA"/>
</dbReference>
<proteinExistence type="predicted"/>
<keyword evidence="2" id="KW-1185">Reference proteome</keyword>
<evidence type="ECO:0000313" key="2">
    <source>
        <dbReference type="Proteomes" id="UP001153331"/>
    </source>
</evidence>
<dbReference type="Proteomes" id="UP001153331">
    <property type="component" value="Unassembled WGS sequence"/>
</dbReference>
<reference evidence="1" key="1">
    <citation type="submission" date="2022-11" db="EMBL/GenBank/DDBJ databases">
        <title>Genome Sequence of Boeremia exigua.</title>
        <authorList>
            <person name="Buettner E."/>
        </authorList>
    </citation>
    <scope>NUCLEOTIDE SEQUENCE</scope>
    <source>
        <strain evidence="1">CU02</strain>
    </source>
</reference>
<comment type="caution">
    <text evidence="1">The sequence shown here is derived from an EMBL/GenBank/DDBJ whole genome shotgun (WGS) entry which is preliminary data.</text>
</comment>
<evidence type="ECO:0000313" key="1">
    <source>
        <dbReference type="EMBL" id="KAJ8109876.1"/>
    </source>
</evidence>
<gene>
    <name evidence="1" type="ORF">OPT61_g7139</name>
</gene>
<organism evidence="1 2">
    <name type="scientific">Boeremia exigua</name>
    <dbReference type="NCBI Taxonomy" id="749465"/>
    <lineage>
        <taxon>Eukaryota</taxon>
        <taxon>Fungi</taxon>
        <taxon>Dikarya</taxon>
        <taxon>Ascomycota</taxon>
        <taxon>Pezizomycotina</taxon>
        <taxon>Dothideomycetes</taxon>
        <taxon>Pleosporomycetidae</taxon>
        <taxon>Pleosporales</taxon>
        <taxon>Pleosporineae</taxon>
        <taxon>Didymellaceae</taxon>
        <taxon>Boeremia</taxon>
    </lineage>
</organism>